<dbReference type="Proteomes" id="UP000024635">
    <property type="component" value="Unassembled WGS sequence"/>
</dbReference>
<dbReference type="Gene3D" id="3.80.10.10">
    <property type="entry name" value="Ribonuclease Inhibitor"/>
    <property type="match status" value="1"/>
</dbReference>
<proteinExistence type="predicted"/>
<dbReference type="InterPro" id="IPR001611">
    <property type="entry name" value="Leu-rich_rpt"/>
</dbReference>
<organism evidence="3 4">
    <name type="scientific">Ancylostoma ceylanicum</name>
    <dbReference type="NCBI Taxonomy" id="53326"/>
    <lineage>
        <taxon>Eukaryota</taxon>
        <taxon>Metazoa</taxon>
        <taxon>Ecdysozoa</taxon>
        <taxon>Nematoda</taxon>
        <taxon>Chromadorea</taxon>
        <taxon>Rhabditida</taxon>
        <taxon>Rhabditina</taxon>
        <taxon>Rhabditomorpha</taxon>
        <taxon>Strongyloidea</taxon>
        <taxon>Ancylostomatidae</taxon>
        <taxon>Ancylostomatinae</taxon>
        <taxon>Ancylostoma</taxon>
    </lineage>
</organism>
<dbReference type="SUPFAM" id="SSF52058">
    <property type="entry name" value="L domain-like"/>
    <property type="match status" value="1"/>
</dbReference>
<dbReference type="PANTHER" id="PTHR24366">
    <property type="entry name" value="IG(IMMUNOGLOBULIN) AND LRR(LEUCINE RICH REPEAT) DOMAINS"/>
    <property type="match status" value="1"/>
</dbReference>
<keyword evidence="1" id="KW-0433">Leucine-rich repeat</keyword>
<name>A0A016WKZ4_9BILA</name>
<accession>A0A016WKZ4</accession>
<protein>
    <recommendedName>
        <fullName evidence="5">Leucine Rich repeat-containing domain protein</fullName>
    </recommendedName>
</protein>
<evidence type="ECO:0000256" key="1">
    <source>
        <dbReference type="ARBA" id="ARBA00022614"/>
    </source>
</evidence>
<sequence length="300" mass="34158">MVQCNLDQFSGLKDLHQLFLESNKITDLVDGVFEHLSNLKKLVLDGNKIKFRKGMFTGLDSLEELSLDNCGIENLDVNAFEALPQLKKLSLRGNPFTEIPRAVNSLDALEDLDISNTNIAEFHAQSLMDDRKLKQLYMSDMPFLYAIQDCAFCGLEKLELLHMNNCTRLHEIHPNAFGWSDLSAGRVSGIKHFYVEHCKLQTISEDLLPWDTDRYNPPYKGGAIGQTRRSETILQDATVNILPRITEVIRLHCYIYNLQHPHLSDGVAHIHVTESNIFDGIFEFSNIRTVSSLTSMFFLL</sequence>
<dbReference type="EMBL" id="JARK01000221">
    <property type="protein sequence ID" value="EYC40271.1"/>
    <property type="molecule type" value="Genomic_DNA"/>
</dbReference>
<gene>
    <name evidence="3" type="primary">Acey_s0621.g747</name>
    <name evidence="3" type="synonym">Acey-lron-7</name>
    <name evidence="3" type="ORF">Y032_0621g747</name>
</gene>
<dbReference type="Pfam" id="PF13855">
    <property type="entry name" value="LRR_8"/>
    <property type="match status" value="2"/>
</dbReference>
<evidence type="ECO:0000256" key="2">
    <source>
        <dbReference type="ARBA" id="ARBA00022737"/>
    </source>
</evidence>
<dbReference type="SMART" id="SM00369">
    <property type="entry name" value="LRR_TYP"/>
    <property type="match status" value="5"/>
</dbReference>
<dbReference type="InterPro" id="IPR003591">
    <property type="entry name" value="Leu-rich_rpt_typical-subtyp"/>
</dbReference>
<dbReference type="InterPro" id="IPR032675">
    <property type="entry name" value="LRR_dom_sf"/>
</dbReference>
<keyword evidence="2" id="KW-0677">Repeat</keyword>
<comment type="caution">
    <text evidence="3">The sequence shown here is derived from an EMBL/GenBank/DDBJ whole genome shotgun (WGS) entry which is preliminary data.</text>
</comment>
<evidence type="ECO:0008006" key="5">
    <source>
        <dbReference type="Google" id="ProtNLM"/>
    </source>
</evidence>
<evidence type="ECO:0000313" key="4">
    <source>
        <dbReference type="Proteomes" id="UP000024635"/>
    </source>
</evidence>
<keyword evidence="4" id="KW-1185">Reference proteome</keyword>
<dbReference type="AlphaFoldDB" id="A0A016WKZ4"/>
<evidence type="ECO:0000313" key="3">
    <source>
        <dbReference type="EMBL" id="EYC40271.1"/>
    </source>
</evidence>
<reference evidence="4" key="1">
    <citation type="journal article" date="2015" name="Nat. Genet.">
        <title>The genome and transcriptome of the zoonotic hookworm Ancylostoma ceylanicum identify infection-specific gene families.</title>
        <authorList>
            <person name="Schwarz E.M."/>
            <person name="Hu Y."/>
            <person name="Antoshechkin I."/>
            <person name="Miller M.M."/>
            <person name="Sternberg P.W."/>
            <person name="Aroian R.V."/>
        </authorList>
    </citation>
    <scope>NUCLEOTIDE SEQUENCE</scope>
    <source>
        <strain evidence="4">HY135</strain>
    </source>
</reference>
<dbReference type="OrthoDB" id="676979at2759"/>